<organism evidence="1 2">
    <name type="scientific">Ostreibacterium oceani</name>
    <dbReference type="NCBI Taxonomy" id="2654998"/>
    <lineage>
        <taxon>Bacteria</taxon>
        <taxon>Pseudomonadati</taxon>
        <taxon>Pseudomonadota</taxon>
        <taxon>Gammaproteobacteria</taxon>
        <taxon>Cardiobacteriales</taxon>
        <taxon>Ostreibacteriaceae</taxon>
        <taxon>Ostreibacterium</taxon>
    </lineage>
</organism>
<dbReference type="InParanoid" id="A0A6N7F026"/>
<proteinExistence type="predicted"/>
<comment type="caution">
    <text evidence="1">The sequence shown here is derived from an EMBL/GenBank/DDBJ whole genome shotgun (WGS) entry which is preliminary data.</text>
</comment>
<sequence>MKNKLMLTISLAFVAILLVFGLFWRSNTVQQKTERFVQDYFLLNELSDQFQYNSVSTNLFGNEVTLEDFALIADGQINVIGDLTISDLTHAKDGTLTQAKLAINNGHFDFRVIYNHELIQQLNLEDFLWRHAYFGYSQAQGNAALSFNYNPENREASFTAAIDWFDLFEFSVETQIVRLHPDMVQLVQSTWFDNDRMTDQLYSEADRYHPLFKAISIAETSGKIAFSDESYQRGMANWLANLKLTEMTDTRLEKEFEDNKKWYYDNLEGLALNLRLNNAEALANFNIKNHPLQWESQLSVPFGIDDYGYQDVVKQLQLKLTN</sequence>
<gene>
    <name evidence="1" type="ORF">GCU85_05200</name>
</gene>
<dbReference type="RefSeq" id="WP_152810069.1">
    <property type="nucleotide sequence ID" value="NZ_WHNW01000004.1"/>
</dbReference>
<reference evidence="1 2" key="1">
    <citation type="submission" date="2019-10" db="EMBL/GenBank/DDBJ databases">
        <title>Cardiobacteriales fam. a chemoheterotrophic member of the order Cardiobacteriales, and proposal of Cardiobacteriales fam. nov.</title>
        <authorList>
            <person name="Wang C."/>
        </authorList>
    </citation>
    <scope>NUCLEOTIDE SEQUENCE [LARGE SCALE GENOMIC DNA]</scope>
    <source>
        <strain evidence="1 2">ML27</strain>
    </source>
</reference>
<keyword evidence="2" id="KW-1185">Reference proteome</keyword>
<name>A0A6N7F026_9GAMM</name>
<evidence type="ECO:0000313" key="1">
    <source>
        <dbReference type="EMBL" id="MPV86128.1"/>
    </source>
</evidence>
<accession>A0A6N7F026</accession>
<evidence type="ECO:0000313" key="2">
    <source>
        <dbReference type="Proteomes" id="UP000471298"/>
    </source>
</evidence>
<dbReference type="AlphaFoldDB" id="A0A6N7F026"/>
<dbReference type="EMBL" id="WHNW01000004">
    <property type="protein sequence ID" value="MPV86128.1"/>
    <property type="molecule type" value="Genomic_DNA"/>
</dbReference>
<protein>
    <submittedName>
        <fullName evidence="1">Uncharacterized protein</fullName>
    </submittedName>
</protein>
<dbReference type="Proteomes" id="UP000471298">
    <property type="component" value="Unassembled WGS sequence"/>
</dbReference>